<protein>
    <recommendedName>
        <fullName evidence="4">Protein NDNF</fullName>
    </recommendedName>
</protein>
<feature type="domain" description="Protein NDNF C-terminal" evidence="5">
    <location>
        <begin position="46"/>
        <end position="221"/>
    </location>
</feature>
<dbReference type="InterPro" id="IPR019326">
    <property type="entry name" value="NDNF"/>
</dbReference>
<dbReference type="InterPro" id="IPR036116">
    <property type="entry name" value="FN3_sf"/>
</dbReference>
<name>A0A067RTC5_ZOONE</name>
<evidence type="ECO:0000256" key="4">
    <source>
        <dbReference type="ARBA" id="ARBA00024096"/>
    </source>
</evidence>
<dbReference type="EMBL" id="KK852475">
    <property type="protein sequence ID" value="KDR23074.1"/>
    <property type="molecule type" value="Genomic_DNA"/>
</dbReference>
<evidence type="ECO:0000256" key="3">
    <source>
        <dbReference type="ARBA" id="ARBA00022737"/>
    </source>
</evidence>
<evidence type="ECO:0000256" key="1">
    <source>
        <dbReference type="ARBA" id="ARBA00004613"/>
    </source>
</evidence>
<keyword evidence="2" id="KW-0964">Secreted</keyword>
<organism evidence="6 7">
    <name type="scientific">Zootermopsis nevadensis</name>
    <name type="common">Dampwood termite</name>
    <dbReference type="NCBI Taxonomy" id="136037"/>
    <lineage>
        <taxon>Eukaryota</taxon>
        <taxon>Metazoa</taxon>
        <taxon>Ecdysozoa</taxon>
        <taxon>Arthropoda</taxon>
        <taxon>Hexapoda</taxon>
        <taxon>Insecta</taxon>
        <taxon>Pterygota</taxon>
        <taxon>Neoptera</taxon>
        <taxon>Polyneoptera</taxon>
        <taxon>Dictyoptera</taxon>
        <taxon>Blattodea</taxon>
        <taxon>Blattoidea</taxon>
        <taxon>Termitoidae</taxon>
        <taxon>Termopsidae</taxon>
        <taxon>Zootermopsis</taxon>
    </lineage>
</organism>
<reference evidence="6 7" key="1">
    <citation type="journal article" date="2014" name="Nat. Commun.">
        <title>Molecular traces of alternative social organization in a termite genome.</title>
        <authorList>
            <person name="Terrapon N."/>
            <person name="Li C."/>
            <person name="Robertson H.M."/>
            <person name="Ji L."/>
            <person name="Meng X."/>
            <person name="Booth W."/>
            <person name="Chen Z."/>
            <person name="Childers C.P."/>
            <person name="Glastad K.M."/>
            <person name="Gokhale K."/>
            <person name="Gowin J."/>
            <person name="Gronenberg W."/>
            <person name="Hermansen R.A."/>
            <person name="Hu H."/>
            <person name="Hunt B.G."/>
            <person name="Huylmans A.K."/>
            <person name="Khalil S.M."/>
            <person name="Mitchell R.D."/>
            <person name="Munoz-Torres M.C."/>
            <person name="Mustard J.A."/>
            <person name="Pan H."/>
            <person name="Reese J.T."/>
            <person name="Scharf M.E."/>
            <person name="Sun F."/>
            <person name="Vogel H."/>
            <person name="Xiao J."/>
            <person name="Yang W."/>
            <person name="Yang Z."/>
            <person name="Yang Z."/>
            <person name="Zhou J."/>
            <person name="Zhu J."/>
            <person name="Brent C.S."/>
            <person name="Elsik C.G."/>
            <person name="Goodisman M.A."/>
            <person name="Liberles D.A."/>
            <person name="Roe R.M."/>
            <person name="Vargo E.L."/>
            <person name="Vilcinskas A."/>
            <person name="Wang J."/>
            <person name="Bornberg-Bauer E."/>
            <person name="Korb J."/>
            <person name="Zhang G."/>
            <person name="Liebig J."/>
        </authorList>
    </citation>
    <scope>NUCLEOTIDE SEQUENCE [LARGE SCALE GENOMIC DNA]</scope>
    <source>
        <tissue evidence="6">Whole organism</tissue>
    </source>
</reference>
<sequence length="222" mass="25243">MDGTATFKFKVGKNAENEMHLYVMSCGGAVDAELTLKGEVVIPRKIIYGYERFRVMNPARGQRYVLRVMASNSEELRRIKAVEVLATTRPAVKFPLPELPSEPQVHEYDSMRKCDSVTVGWVRSPDPQVARYCVFAREDKRKELETRRPNQCALDSKLKNTSDFAMMHCQDRIPEDNRSVITQTIGNLKHGRSYIVQVTVTKSRGKTLSYDLLQAQTKPVCA</sequence>
<dbReference type="AlphaFoldDB" id="A0A067RTC5"/>
<dbReference type="eggNOG" id="KOG4806">
    <property type="taxonomic scope" value="Eukaryota"/>
</dbReference>
<keyword evidence="3" id="KW-0677">Repeat</keyword>
<evidence type="ECO:0000313" key="7">
    <source>
        <dbReference type="Proteomes" id="UP000027135"/>
    </source>
</evidence>
<dbReference type="InParanoid" id="A0A067RTC5"/>
<gene>
    <name evidence="6" type="ORF">L798_10938</name>
</gene>
<dbReference type="OMA" id="NAENEMH"/>
<dbReference type="SUPFAM" id="SSF49265">
    <property type="entry name" value="Fibronectin type III"/>
    <property type="match status" value="1"/>
</dbReference>
<comment type="subcellular location">
    <subcellularLocation>
        <location evidence="1">Secreted</location>
    </subcellularLocation>
</comment>
<evidence type="ECO:0000259" key="5">
    <source>
        <dbReference type="Pfam" id="PF19433"/>
    </source>
</evidence>
<dbReference type="GO" id="GO:0005576">
    <property type="term" value="C:extracellular region"/>
    <property type="evidence" value="ECO:0007669"/>
    <property type="project" value="UniProtKB-SubCell"/>
</dbReference>
<dbReference type="PANTHER" id="PTHR14619:SF3">
    <property type="entry name" value="PROTEIN NDNF"/>
    <property type="match status" value="1"/>
</dbReference>
<dbReference type="InterPro" id="IPR045805">
    <property type="entry name" value="NDNF_C"/>
</dbReference>
<dbReference type="PANTHER" id="PTHR14619">
    <property type="entry name" value="NEURON-DERIVED NEUROTROPHIC FACTOR"/>
    <property type="match status" value="1"/>
</dbReference>
<evidence type="ECO:0000313" key="6">
    <source>
        <dbReference type="EMBL" id="KDR23074.1"/>
    </source>
</evidence>
<dbReference type="Pfam" id="PF19433">
    <property type="entry name" value="NDNF_C"/>
    <property type="match status" value="1"/>
</dbReference>
<dbReference type="Proteomes" id="UP000027135">
    <property type="component" value="Unassembled WGS sequence"/>
</dbReference>
<accession>A0A067RTC5</accession>
<proteinExistence type="predicted"/>
<keyword evidence="7" id="KW-1185">Reference proteome</keyword>
<evidence type="ECO:0000256" key="2">
    <source>
        <dbReference type="ARBA" id="ARBA00022525"/>
    </source>
</evidence>